<gene>
    <name evidence="1" type="ORF">GCM10010358_83590</name>
</gene>
<evidence type="ECO:0000313" key="2">
    <source>
        <dbReference type="Proteomes" id="UP000619244"/>
    </source>
</evidence>
<keyword evidence="2" id="KW-1185">Reference proteome</keyword>
<evidence type="ECO:0000313" key="1">
    <source>
        <dbReference type="EMBL" id="GGY21008.1"/>
    </source>
</evidence>
<sequence length="89" mass="8835">MQTVGQGHGGDVPNPLAVEDLVDVRARGHVAEHADAGHEEGGGEVVGLPFGLGAGAGVLAAVQDEVAQFVGGVETAAFGGLAPRRSDRP</sequence>
<dbReference type="Proteomes" id="UP000619244">
    <property type="component" value="Unassembled WGS sequence"/>
</dbReference>
<reference evidence="1" key="2">
    <citation type="submission" date="2020-09" db="EMBL/GenBank/DDBJ databases">
        <authorList>
            <person name="Sun Q."/>
            <person name="Ohkuma M."/>
        </authorList>
    </citation>
    <scope>NUCLEOTIDE SEQUENCE</scope>
    <source>
        <strain evidence="1">JCM 4790</strain>
    </source>
</reference>
<organism evidence="1 2">
    <name type="scientific">Streptomyces minutiscleroticus</name>
    <dbReference type="NCBI Taxonomy" id="68238"/>
    <lineage>
        <taxon>Bacteria</taxon>
        <taxon>Bacillati</taxon>
        <taxon>Actinomycetota</taxon>
        <taxon>Actinomycetes</taxon>
        <taxon>Kitasatosporales</taxon>
        <taxon>Streptomycetaceae</taxon>
        <taxon>Streptomyces</taxon>
    </lineage>
</organism>
<name>A0A918P5E5_9ACTN</name>
<protein>
    <submittedName>
        <fullName evidence="1">Uncharacterized protein</fullName>
    </submittedName>
</protein>
<dbReference type="EMBL" id="BMVU01000189">
    <property type="protein sequence ID" value="GGY21008.1"/>
    <property type="molecule type" value="Genomic_DNA"/>
</dbReference>
<reference evidence="1" key="1">
    <citation type="journal article" date="2014" name="Int. J. Syst. Evol. Microbiol.">
        <title>Complete genome sequence of Corynebacterium casei LMG S-19264T (=DSM 44701T), isolated from a smear-ripened cheese.</title>
        <authorList>
            <consortium name="US DOE Joint Genome Institute (JGI-PGF)"/>
            <person name="Walter F."/>
            <person name="Albersmeier A."/>
            <person name="Kalinowski J."/>
            <person name="Ruckert C."/>
        </authorList>
    </citation>
    <scope>NUCLEOTIDE SEQUENCE</scope>
    <source>
        <strain evidence="1">JCM 4790</strain>
    </source>
</reference>
<comment type="caution">
    <text evidence="1">The sequence shown here is derived from an EMBL/GenBank/DDBJ whole genome shotgun (WGS) entry which is preliminary data.</text>
</comment>
<dbReference type="AlphaFoldDB" id="A0A918P5E5"/>
<proteinExistence type="predicted"/>
<accession>A0A918P5E5</accession>